<reference evidence="1" key="2">
    <citation type="journal article" date="2012" name="PLoS ONE">
        <title>A Deeply Branching Thermophilic Bacterium with an Ancient Acetyl-CoA Pathway Dominates a Subsurface Ecosystem.</title>
        <authorList>
            <person name="Takami H."/>
            <person name="Noguchi H."/>
            <person name="Takaki Y."/>
            <person name="Uchiyama I."/>
            <person name="Toyoda A."/>
            <person name="Nishi S."/>
            <person name="Chee G.-J."/>
            <person name="Arai W."/>
            <person name="Nunoura T."/>
            <person name="Itoh T."/>
            <person name="Hattori M."/>
            <person name="Takai K."/>
        </authorList>
    </citation>
    <scope>NUCLEOTIDE SEQUENCE</scope>
</reference>
<organism evidence="1">
    <name type="scientific">Acetithermum autotrophicum</name>
    <dbReference type="NCBI Taxonomy" id="1446466"/>
    <lineage>
        <taxon>Bacteria</taxon>
        <taxon>Candidatus Bipolaricaulota</taxon>
        <taxon>Candidatus Acetithermum</taxon>
    </lineage>
</organism>
<accession>H5SVC5</accession>
<proteinExistence type="predicted"/>
<dbReference type="Pfam" id="PF11848">
    <property type="entry name" value="DUF3368"/>
    <property type="match status" value="1"/>
</dbReference>
<dbReference type="AlphaFoldDB" id="H5SVC5"/>
<sequence length="72" mass="8173">MRVVCNTSPLIFLAKIHRLDLLYQLYDEVLVPAEVLKELEAKPTKETKQIRALLQNRRFHLGTAGPDAEASV</sequence>
<evidence type="ECO:0008006" key="2">
    <source>
        <dbReference type="Google" id="ProtNLM"/>
    </source>
</evidence>
<reference evidence="1" key="1">
    <citation type="journal article" date="2005" name="Environ. Microbiol.">
        <title>Genetic and functional properties of uncultivated thermophilic crenarchaeotes from a subsurface gold mine as revealed by analysis of genome fragments.</title>
        <authorList>
            <person name="Nunoura T."/>
            <person name="Hirayama H."/>
            <person name="Takami H."/>
            <person name="Oida H."/>
            <person name="Nishi S."/>
            <person name="Shimamura S."/>
            <person name="Suzuki Y."/>
            <person name="Inagaki F."/>
            <person name="Takai K."/>
            <person name="Nealson K.H."/>
            <person name="Horikoshi K."/>
        </authorList>
    </citation>
    <scope>NUCLEOTIDE SEQUENCE</scope>
</reference>
<evidence type="ECO:0000313" key="1">
    <source>
        <dbReference type="EMBL" id="BAL59554.1"/>
    </source>
</evidence>
<gene>
    <name evidence="1" type="ORF">HGMM_OP4C190</name>
</gene>
<dbReference type="EMBL" id="AP011803">
    <property type="protein sequence ID" value="BAL59554.1"/>
    <property type="molecule type" value="Genomic_DNA"/>
</dbReference>
<dbReference type="InterPro" id="IPR021799">
    <property type="entry name" value="PIN-like_prokaryotic"/>
</dbReference>
<protein>
    <recommendedName>
        <fullName evidence="2">PIN domain-containing protein</fullName>
    </recommendedName>
</protein>
<name>H5SVC5_ACEAU</name>